<keyword evidence="4 5" id="KW-0472">Membrane</keyword>
<feature type="transmembrane region" description="Helical" evidence="5">
    <location>
        <begin position="254"/>
        <end position="273"/>
    </location>
</feature>
<dbReference type="GO" id="GO:0055085">
    <property type="term" value="P:transmembrane transport"/>
    <property type="evidence" value="ECO:0007669"/>
    <property type="project" value="InterPro"/>
</dbReference>
<evidence type="ECO:0000256" key="2">
    <source>
        <dbReference type="ARBA" id="ARBA00022692"/>
    </source>
</evidence>
<keyword evidence="8" id="KW-1185">Reference proteome</keyword>
<dbReference type="PROSITE" id="PS50801">
    <property type="entry name" value="STAS"/>
    <property type="match status" value="1"/>
</dbReference>
<feature type="domain" description="STAS" evidence="6">
    <location>
        <begin position="438"/>
        <end position="556"/>
    </location>
</feature>
<feature type="transmembrane region" description="Helical" evidence="5">
    <location>
        <begin position="204"/>
        <end position="223"/>
    </location>
</feature>
<comment type="subcellular location">
    <subcellularLocation>
        <location evidence="1">Membrane</location>
        <topology evidence="1">Multi-pass membrane protein</topology>
    </subcellularLocation>
</comment>
<protein>
    <submittedName>
        <fullName evidence="7">Sulfate permease, SulP family</fullName>
    </submittedName>
</protein>
<feature type="transmembrane region" description="Helical" evidence="5">
    <location>
        <begin position="100"/>
        <end position="120"/>
    </location>
</feature>
<organism evidence="7 8">
    <name type="scientific">Desulfotruncus arcticus DSM 17038</name>
    <dbReference type="NCBI Taxonomy" id="1121424"/>
    <lineage>
        <taxon>Bacteria</taxon>
        <taxon>Bacillati</taxon>
        <taxon>Bacillota</taxon>
        <taxon>Clostridia</taxon>
        <taxon>Eubacteriales</taxon>
        <taxon>Desulfallaceae</taxon>
        <taxon>Desulfotruncus</taxon>
    </lineage>
</organism>
<dbReference type="GO" id="GO:0016020">
    <property type="term" value="C:membrane"/>
    <property type="evidence" value="ECO:0007669"/>
    <property type="project" value="UniProtKB-SubCell"/>
</dbReference>
<dbReference type="Pfam" id="PF00916">
    <property type="entry name" value="Sulfate_transp"/>
    <property type="match status" value="1"/>
</dbReference>
<evidence type="ECO:0000256" key="4">
    <source>
        <dbReference type="ARBA" id="ARBA00023136"/>
    </source>
</evidence>
<proteinExistence type="predicted"/>
<dbReference type="STRING" id="341036.SAMN05660649_02503"/>
<accession>A0A1I2U4S4</accession>
<feature type="transmembrane region" description="Helical" evidence="5">
    <location>
        <begin position="132"/>
        <end position="150"/>
    </location>
</feature>
<dbReference type="Pfam" id="PF01740">
    <property type="entry name" value="STAS"/>
    <property type="match status" value="1"/>
</dbReference>
<dbReference type="InterPro" id="IPR011547">
    <property type="entry name" value="SLC26A/SulP_dom"/>
</dbReference>
<evidence type="ECO:0000259" key="6">
    <source>
        <dbReference type="PROSITE" id="PS50801"/>
    </source>
</evidence>
<dbReference type="OrthoDB" id="9771198at2"/>
<dbReference type="EMBL" id="FOOX01000008">
    <property type="protein sequence ID" value="SFG72120.1"/>
    <property type="molecule type" value="Genomic_DNA"/>
</dbReference>
<dbReference type="InterPro" id="IPR002645">
    <property type="entry name" value="STAS_dom"/>
</dbReference>
<dbReference type="Proteomes" id="UP000199337">
    <property type="component" value="Unassembled WGS sequence"/>
</dbReference>
<feature type="transmembrane region" description="Helical" evidence="5">
    <location>
        <begin position="349"/>
        <end position="367"/>
    </location>
</feature>
<sequence length="617" mass="66642">MQGVLKFIPIVETISTYKKEHFRFDFIAALTVAVVALPQSMAYAIIAGVEPVYGLYSAIVLSILGSMFGNSNHLATGPTNAISLLIASNMSVYVGKPNFFEMLFMLTFLAGVIQFSMGVFKLGKLVNYVSHSVIVGFTAGAGVIIALGQLNQLLGISLEKGSHSTLDKVAATFGHIGELNYYALGLGLLTIVVSVTAKKINKNIPGALLSLVICVILVMTLGLDRYGIKLTGEIPSAIPPFTMLNFNLHNIGELMNGALVIAVIGLVEAVSISKAISAQSMQKLDSNQEFIGQGVANMGGAFFGCIAGSGSFTRSAITFQNGAVTRLSGVLAGVLVMVILLFMAPFAKFIPNAALAGVIMVVAYSMVDKEAFKKVFRSNKNDAAIMTVTFVTTILAPELEYAIYGGILISLFLFLKDNGNASVRMLSPLKKDDSFIETDIQRTAHAPISIIQLEGNLFFGNSSDLDEKLANAYGTAGVYILEFKAVTMMDITAMETLENFIARVHREGRKVLLCGVRRELKEKMERCHMIGHVGESNIFFAENEVFKSLKNSLRRAEVLLKGISLPEPVVQTAEKVAAIPAAAAVSPFKRISGWMEKFLQEPFYQAEMLKTQAFGRN</sequence>
<dbReference type="AlphaFoldDB" id="A0A1I2U4S4"/>
<dbReference type="RefSeq" id="WP_092471698.1">
    <property type="nucleotide sequence ID" value="NZ_FOOX01000008.1"/>
</dbReference>
<feature type="transmembrane region" description="Helical" evidence="5">
    <location>
        <begin position="26"/>
        <end position="46"/>
    </location>
</feature>
<dbReference type="SUPFAM" id="SSF52091">
    <property type="entry name" value="SpoIIaa-like"/>
    <property type="match status" value="1"/>
</dbReference>
<feature type="transmembrane region" description="Helical" evidence="5">
    <location>
        <begin position="323"/>
        <end position="343"/>
    </location>
</feature>
<evidence type="ECO:0000256" key="1">
    <source>
        <dbReference type="ARBA" id="ARBA00004141"/>
    </source>
</evidence>
<evidence type="ECO:0000256" key="3">
    <source>
        <dbReference type="ARBA" id="ARBA00022989"/>
    </source>
</evidence>
<gene>
    <name evidence="7" type="ORF">SAMN05660649_02503</name>
</gene>
<dbReference type="Gene3D" id="3.30.750.24">
    <property type="entry name" value="STAS domain"/>
    <property type="match status" value="1"/>
</dbReference>
<reference evidence="8" key="1">
    <citation type="submission" date="2016-10" db="EMBL/GenBank/DDBJ databases">
        <authorList>
            <person name="Varghese N."/>
            <person name="Submissions S."/>
        </authorList>
    </citation>
    <scope>NUCLEOTIDE SEQUENCE [LARGE SCALE GENOMIC DNA]</scope>
    <source>
        <strain evidence="8">DSM 17038</strain>
    </source>
</reference>
<keyword evidence="2 5" id="KW-0812">Transmembrane</keyword>
<feature type="transmembrane region" description="Helical" evidence="5">
    <location>
        <begin position="179"/>
        <end position="197"/>
    </location>
</feature>
<dbReference type="PANTHER" id="PTHR11814">
    <property type="entry name" value="SULFATE TRANSPORTER"/>
    <property type="match status" value="1"/>
</dbReference>
<feature type="transmembrane region" description="Helical" evidence="5">
    <location>
        <begin position="388"/>
        <end position="415"/>
    </location>
</feature>
<evidence type="ECO:0000256" key="5">
    <source>
        <dbReference type="SAM" id="Phobius"/>
    </source>
</evidence>
<dbReference type="InterPro" id="IPR001902">
    <property type="entry name" value="SLC26A/SulP_fam"/>
</dbReference>
<name>A0A1I2U4S4_9FIRM</name>
<evidence type="ECO:0000313" key="7">
    <source>
        <dbReference type="EMBL" id="SFG72120.1"/>
    </source>
</evidence>
<dbReference type="InterPro" id="IPR036513">
    <property type="entry name" value="STAS_dom_sf"/>
</dbReference>
<evidence type="ECO:0000313" key="8">
    <source>
        <dbReference type="Proteomes" id="UP000199337"/>
    </source>
</evidence>
<dbReference type="CDD" id="cd07042">
    <property type="entry name" value="STAS_SulP_like_sulfate_transporter"/>
    <property type="match status" value="1"/>
</dbReference>
<keyword evidence="3 5" id="KW-1133">Transmembrane helix</keyword>